<keyword evidence="3" id="KW-1185">Reference proteome</keyword>
<accession>A0A5B7JT58</accession>
<dbReference type="Proteomes" id="UP000324222">
    <property type="component" value="Unassembled WGS sequence"/>
</dbReference>
<reference evidence="2 3" key="1">
    <citation type="submission" date="2019-05" db="EMBL/GenBank/DDBJ databases">
        <title>Another draft genome of Portunus trituberculatus and its Hox gene families provides insights of decapod evolution.</title>
        <authorList>
            <person name="Jeong J.-H."/>
            <person name="Song I."/>
            <person name="Kim S."/>
            <person name="Choi T."/>
            <person name="Kim D."/>
            <person name="Ryu S."/>
            <person name="Kim W."/>
        </authorList>
    </citation>
    <scope>NUCLEOTIDE SEQUENCE [LARGE SCALE GENOMIC DNA]</scope>
    <source>
        <tissue evidence="2">Muscle</tissue>
    </source>
</reference>
<feature type="compositionally biased region" description="Basic residues" evidence="1">
    <location>
        <begin position="1"/>
        <end position="15"/>
    </location>
</feature>
<sequence>MKSQVGKRKTNNKRGRKEEQEGEEVKRTAHSLPFSSLYYEAPNREERATEQEGEKGRKRGEREGEQGSKGRLAHQVQRDETRRVRWDVAFVNARLGNGRLWCVPGNGDAEEAAVLRQPGDCRG</sequence>
<proteinExistence type="predicted"/>
<feature type="compositionally biased region" description="Basic and acidic residues" evidence="1">
    <location>
        <begin position="16"/>
        <end position="27"/>
    </location>
</feature>
<evidence type="ECO:0000256" key="1">
    <source>
        <dbReference type="SAM" id="MobiDB-lite"/>
    </source>
</evidence>
<protein>
    <submittedName>
        <fullName evidence="2">Uncharacterized protein</fullName>
    </submittedName>
</protein>
<feature type="compositionally biased region" description="Basic and acidic residues" evidence="1">
    <location>
        <begin position="42"/>
        <end position="68"/>
    </location>
</feature>
<gene>
    <name evidence="2" type="ORF">E2C01_093348</name>
</gene>
<feature type="region of interest" description="Disordered" evidence="1">
    <location>
        <begin position="1"/>
        <end position="79"/>
    </location>
</feature>
<organism evidence="2 3">
    <name type="scientific">Portunus trituberculatus</name>
    <name type="common">Swimming crab</name>
    <name type="synonym">Neptunus trituberculatus</name>
    <dbReference type="NCBI Taxonomy" id="210409"/>
    <lineage>
        <taxon>Eukaryota</taxon>
        <taxon>Metazoa</taxon>
        <taxon>Ecdysozoa</taxon>
        <taxon>Arthropoda</taxon>
        <taxon>Crustacea</taxon>
        <taxon>Multicrustacea</taxon>
        <taxon>Malacostraca</taxon>
        <taxon>Eumalacostraca</taxon>
        <taxon>Eucarida</taxon>
        <taxon>Decapoda</taxon>
        <taxon>Pleocyemata</taxon>
        <taxon>Brachyura</taxon>
        <taxon>Eubrachyura</taxon>
        <taxon>Portunoidea</taxon>
        <taxon>Portunidae</taxon>
        <taxon>Portuninae</taxon>
        <taxon>Portunus</taxon>
    </lineage>
</organism>
<dbReference type="EMBL" id="VSRR010112321">
    <property type="protein sequence ID" value="MPC97999.1"/>
    <property type="molecule type" value="Genomic_DNA"/>
</dbReference>
<evidence type="ECO:0000313" key="2">
    <source>
        <dbReference type="EMBL" id="MPC97999.1"/>
    </source>
</evidence>
<name>A0A5B7JT58_PORTR</name>
<evidence type="ECO:0000313" key="3">
    <source>
        <dbReference type="Proteomes" id="UP000324222"/>
    </source>
</evidence>
<dbReference type="AlphaFoldDB" id="A0A5B7JT58"/>
<comment type="caution">
    <text evidence="2">The sequence shown here is derived from an EMBL/GenBank/DDBJ whole genome shotgun (WGS) entry which is preliminary data.</text>
</comment>